<name>A0A261Y0M3_9FUNG</name>
<dbReference type="PANTHER" id="PTHR12789">
    <property type="entry name" value="DENSITY-REGULATED PROTEIN HOMOLOG"/>
    <property type="match status" value="1"/>
</dbReference>
<dbReference type="GO" id="GO:0000184">
    <property type="term" value="P:nuclear-transcribed mRNA catabolic process, nonsense-mediated decay"/>
    <property type="evidence" value="ECO:0007669"/>
    <property type="project" value="EnsemblFungi"/>
</dbReference>
<dbReference type="CDD" id="cd11607">
    <property type="entry name" value="DENR_C"/>
    <property type="match status" value="1"/>
</dbReference>
<dbReference type="Pfam" id="PF21023">
    <property type="entry name" value="DENR_N"/>
    <property type="match status" value="1"/>
</dbReference>
<dbReference type="GO" id="GO:0003729">
    <property type="term" value="F:mRNA binding"/>
    <property type="evidence" value="ECO:0007669"/>
    <property type="project" value="TreeGrafter"/>
</dbReference>
<dbReference type="GO" id="GO:1990904">
    <property type="term" value="C:ribonucleoprotein complex"/>
    <property type="evidence" value="ECO:0007669"/>
    <property type="project" value="UniProtKB-KW"/>
</dbReference>
<evidence type="ECO:0000313" key="7">
    <source>
        <dbReference type="Proteomes" id="UP000242875"/>
    </source>
</evidence>
<evidence type="ECO:0000256" key="3">
    <source>
        <dbReference type="ARBA" id="ARBA00020058"/>
    </source>
</evidence>
<keyword evidence="7" id="KW-1185">Reference proteome</keyword>
<dbReference type="Proteomes" id="UP000242875">
    <property type="component" value="Unassembled WGS sequence"/>
</dbReference>
<feature type="domain" description="SUI1" evidence="5">
    <location>
        <begin position="108"/>
        <end position="179"/>
    </location>
</feature>
<dbReference type="GO" id="GO:0032790">
    <property type="term" value="P:ribosome disassembly"/>
    <property type="evidence" value="ECO:0007669"/>
    <property type="project" value="EnsemblFungi"/>
</dbReference>
<evidence type="ECO:0000256" key="2">
    <source>
        <dbReference type="ARBA" id="ARBA00011742"/>
    </source>
</evidence>
<proteinExistence type="inferred from homology"/>
<comment type="subunit">
    <text evidence="2 4">Interacts with the 40S ribosomal subunit.</text>
</comment>
<protein>
    <recommendedName>
        <fullName evidence="3 4">Translation machinery-associated protein 22</fullName>
    </recommendedName>
</protein>
<keyword evidence="4" id="KW-0687">Ribonucleoprotein</keyword>
<keyword evidence="4" id="KW-0689">Ribosomal protein</keyword>
<evidence type="ECO:0000256" key="4">
    <source>
        <dbReference type="RuleBase" id="RU361273"/>
    </source>
</evidence>
<gene>
    <name evidence="6" type="ORF">BZG36_03119</name>
</gene>
<dbReference type="InterPro" id="IPR046447">
    <property type="entry name" value="DENR_C"/>
</dbReference>
<dbReference type="InterPro" id="IPR036877">
    <property type="entry name" value="SUI1_dom_sf"/>
</dbReference>
<dbReference type="InterPro" id="IPR001950">
    <property type="entry name" value="SUI1"/>
</dbReference>
<evidence type="ECO:0000256" key="1">
    <source>
        <dbReference type="ARBA" id="ARBA00007514"/>
    </source>
</evidence>
<reference evidence="6 7" key="1">
    <citation type="journal article" date="2017" name="Mycologia">
        <title>Bifiguratus adelaidae, gen. et sp. nov., a new member of Mucoromycotina in endophytic and soil-dwelling habitats.</title>
        <authorList>
            <person name="Torres-Cruz T.J."/>
            <person name="Billingsley Tobias T.L."/>
            <person name="Almatruk M."/>
            <person name="Hesse C."/>
            <person name="Kuske C.R."/>
            <person name="Desiro A."/>
            <person name="Benucci G.M."/>
            <person name="Bonito G."/>
            <person name="Stajich J.E."/>
            <person name="Dunlap C."/>
            <person name="Arnold A.E."/>
            <person name="Porras-Alfaro A."/>
        </authorList>
    </citation>
    <scope>NUCLEOTIDE SEQUENCE [LARGE SCALE GENOMIC DNA]</scope>
    <source>
        <strain evidence="6 7">AZ0501</strain>
    </source>
</reference>
<dbReference type="Gene3D" id="3.30.780.10">
    <property type="entry name" value="SUI1-like domain"/>
    <property type="match status" value="1"/>
</dbReference>
<dbReference type="InterPro" id="IPR048517">
    <property type="entry name" value="DENR_N"/>
</dbReference>
<dbReference type="Pfam" id="PF01253">
    <property type="entry name" value="SUI1"/>
    <property type="match status" value="1"/>
</dbReference>
<dbReference type="NCBIfam" id="TIGR01159">
    <property type="entry name" value="DRP1"/>
    <property type="match status" value="1"/>
</dbReference>
<evidence type="ECO:0000259" key="5">
    <source>
        <dbReference type="PROSITE" id="PS50296"/>
    </source>
</evidence>
<comment type="caution">
    <text evidence="6">The sequence shown here is derived from an EMBL/GenBank/DDBJ whole genome shotgun (WGS) entry which is preliminary data.</text>
</comment>
<dbReference type="InterPro" id="IPR005873">
    <property type="entry name" value="DENR_eukaryotes"/>
</dbReference>
<accession>A0A261Y0M3</accession>
<dbReference type="AlphaFoldDB" id="A0A261Y0M3"/>
<dbReference type="SUPFAM" id="SSF55159">
    <property type="entry name" value="eIF1-like"/>
    <property type="match status" value="1"/>
</dbReference>
<dbReference type="GO" id="GO:0005840">
    <property type="term" value="C:ribosome"/>
    <property type="evidence" value="ECO:0007669"/>
    <property type="project" value="UniProtKB-KW"/>
</dbReference>
<dbReference type="GO" id="GO:0005737">
    <property type="term" value="C:cytoplasm"/>
    <property type="evidence" value="ECO:0007669"/>
    <property type="project" value="UniProtKB-SubCell"/>
</dbReference>
<sequence>MTDTAEASVPLTPRKVVYCGVCSMPPEYCEFGGTQEKCKKWLSENDNGLYEQIYGGGLSEKLEKAKIDDTRTDEEIKLEEKRTKVKDKTAQVEAKLEREHQKKMASKILIKRVERTKRKCVTTVYGLEVFDVDLKKAAKMFASKFACGSSVAKNNQGLDEIVIQGDFADEVMDLIAEHYPNIPEDNLEYVEDKKKKN</sequence>
<organism evidence="6 7">
    <name type="scientific">Bifiguratus adelaidae</name>
    <dbReference type="NCBI Taxonomy" id="1938954"/>
    <lineage>
        <taxon>Eukaryota</taxon>
        <taxon>Fungi</taxon>
        <taxon>Fungi incertae sedis</taxon>
        <taxon>Mucoromycota</taxon>
        <taxon>Mucoromycotina</taxon>
        <taxon>Endogonomycetes</taxon>
        <taxon>Endogonales</taxon>
        <taxon>Endogonales incertae sedis</taxon>
        <taxon>Bifiguratus</taxon>
    </lineage>
</organism>
<comment type="domain">
    <text evidence="4">The SUI1 domain may be involved in RNA binding.</text>
</comment>
<dbReference type="InterPro" id="IPR050318">
    <property type="entry name" value="DENR/SUI1_TIF"/>
</dbReference>
<evidence type="ECO:0000313" key="6">
    <source>
        <dbReference type="EMBL" id="OZJ04167.1"/>
    </source>
</evidence>
<dbReference type="OrthoDB" id="277199at2759"/>
<comment type="similarity">
    <text evidence="1 4">Belongs to the DENR family.</text>
</comment>
<comment type="subcellular location">
    <subcellularLocation>
        <location evidence="4">Cytoplasm</location>
    </subcellularLocation>
</comment>
<dbReference type="GO" id="GO:0002188">
    <property type="term" value="P:translation reinitiation"/>
    <property type="evidence" value="ECO:0007669"/>
    <property type="project" value="TreeGrafter"/>
</dbReference>
<dbReference type="PANTHER" id="PTHR12789:SF0">
    <property type="entry name" value="DENSITY-REGULATED PROTEIN"/>
    <property type="match status" value="1"/>
</dbReference>
<dbReference type="GO" id="GO:0003743">
    <property type="term" value="F:translation initiation factor activity"/>
    <property type="evidence" value="ECO:0007669"/>
    <property type="project" value="InterPro"/>
</dbReference>
<keyword evidence="4" id="KW-0963">Cytoplasm</keyword>
<dbReference type="PROSITE" id="PS50296">
    <property type="entry name" value="SUI1"/>
    <property type="match status" value="1"/>
</dbReference>
<dbReference type="EMBL" id="MVBO01000051">
    <property type="protein sequence ID" value="OZJ04167.1"/>
    <property type="molecule type" value="Genomic_DNA"/>
</dbReference>
<dbReference type="GO" id="GO:0001731">
    <property type="term" value="P:formation of translation preinitiation complex"/>
    <property type="evidence" value="ECO:0007669"/>
    <property type="project" value="TreeGrafter"/>
</dbReference>